<dbReference type="RefSeq" id="WP_006974556.1">
    <property type="nucleotide sequence ID" value="NZ_ABCS01000068.1"/>
</dbReference>
<dbReference type="InterPro" id="IPR036249">
    <property type="entry name" value="Thioredoxin-like_sf"/>
</dbReference>
<organism evidence="2 3">
    <name type="scientific">Plesiocystis pacifica SIR-1</name>
    <dbReference type="NCBI Taxonomy" id="391625"/>
    <lineage>
        <taxon>Bacteria</taxon>
        <taxon>Pseudomonadati</taxon>
        <taxon>Myxococcota</taxon>
        <taxon>Polyangia</taxon>
        <taxon>Nannocystales</taxon>
        <taxon>Nannocystaceae</taxon>
        <taxon>Plesiocystis</taxon>
    </lineage>
</organism>
<evidence type="ECO:0000313" key="3">
    <source>
        <dbReference type="Proteomes" id="UP000005801"/>
    </source>
</evidence>
<evidence type="ECO:0000256" key="1">
    <source>
        <dbReference type="SAM" id="MobiDB-lite"/>
    </source>
</evidence>
<name>A6GCW5_9BACT</name>
<dbReference type="AlphaFoldDB" id="A6GCW5"/>
<gene>
    <name evidence="2" type="ORF">PPSIR1_07852</name>
</gene>
<reference evidence="2 3" key="1">
    <citation type="submission" date="2007-06" db="EMBL/GenBank/DDBJ databases">
        <authorList>
            <person name="Shimkets L."/>
            <person name="Ferriera S."/>
            <person name="Johnson J."/>
            <person name="Kravitz S."/>
            <person name="Beeson K."/>
            <person name="Sutton G."/>
            <person name="Rogers Y.-H."/>
            <person name="Friedman R."/>
            <person name="Frazier M."/>
            <person name="Venter J.C."/>
        </authorList>
    </citation>
    <scope>NUCLEOTIDE SEQUENCE [LARGE SCALE GENOMIC DNA]</scope>
    <source>
        <strain evidence="2 3">SIR-1</strain>
    </source>
</reference>
<proteinExistence type="predicted"/>
<evidence type="ECO:0008006" key="4">
    <source>
        <dbReference type="Google" id="ProtNLM"/>
    </source>
</evidence>
<keyword evidence="3" id="KW-1185">Reference proteome</keyword>
<dbReference type="Proteomes" id="UP000005801">
    <property type="component" value="Unassembled WGS sequence"/>
</dbReference>
<dbReference type="OrthoDB" id="5526834at2"/>
<protein>
    <recommendedName>
        <fullName evidence="4">Redoxin domain-containing protein</fullName>
    </recommendedName>
</protein>
<accession>A6GCW5</accession>
<dbReference type="Gene3D" id="3.40.30.10">
    <property type="entry name" value="Glutaredoxin"/>
    <property type="match status" value="1"/>
</dbReference>
<feature type="region of interest" description="Disordered" evidence="1">
    <location>
        <begin position="21"/>
        <end position="57"/>
    </location>
</feature>
<dbReference type="PROSITE" id="PS51257">
    <property type="entry name" value="PROKAR_LIPOPROTEIN"/>
    <property type="match status" value="1"/>
</dbReference>
<evidence type="ECO:0000313" key="2">
    <source>
        <dbReference type="EMBL" id="EDM76289.1"/>
    </source>
</evidence>
<dbReference type="SUPFAM" id="SSF52833">
    <property type="entry name" value="Thioredoxin-like"/>
    <property type="match status" value="1"/>
</dbReference>
<comment type="caution">
    <text evidence="2">The sequence shown here is derived from an EMBL/GenBank/DDBJ whole genome shotgun (WGS) entry which is preliminary data.</text>
</comment>
<dbReference type="EMBL" id="ABCS01000068">
    <property type="protein sequence ID" value="EDM76289.1"/>
    <property type="molecule type" value="Genomic_DNA"/>
</dbReference>
<sequence>MKRESTRGALLGGALTLLVACSPRPGTDEGASQPEPSADEPEPDADGDAALGEAPAFTLADHSGAEHSLDSLLAGGKPAVLVFYRGHW</sequence>
<dbReference type="STRING" id="391625.PPSIR1_07852"/>
<feature type="compositionally biased region" description="Acidic residues" evidence="1">
    <location>
        <begin position="37"/>
        <end position="47"/>
    </location>
</feature>